<dbReference type="RefSeq" id="WP_075569639.1">
    <property type="nucleotide sequence ID" value="NZ_MSDO01000009.1"/>
</dbReference>
<dbReference type="GO" id="GO:0010181">
    <property type="term" value="F:FMN binding"/>
    <property type="evidence" value="ECO:0007669"/>
    <property type="project" value="UniProtKB-UniRule"/>
</dbReference>
<protein>
    <recommendedName>
        <fullName evidence="6">FMN dependent NADH:quinone oxidoreductase</fullName>
        <ecNumber evidence="6">1.6.5.-</ecNumber>
    </recommendedName>
    <alternativeName>
        <fullName evidence="6">Azo-dye reductase</fullName>
    </alternativeName>
    <alternativeName>
        <fullName evidence="6">FMN-dependent NADH-azo compound oxidoreductase</fullName>
    </alternativeName>
    <alternativeName>
        <fullName evidence="6">FMN-dependent NADH-azoreductase</fullName>
        <ecNumber evidence="6">1.7.1.17</ecNumber>
    </alternativeName>
</protein>
<evidence type="ECO:0000256" key="2">
    <source>
        <dbReference type="ARBA" id="ARBA00022643"/>
    </source>
</evidence>
<dbReference type="Pfam" id="PF02525">
    <property type="entry name" value="Flavodoxin_2"/>
    <property type="match status" value="1"/>
</dbReference>
<proteinExistence type="inferred from homology"/>
<keyword evidence="2 6" id="KW-0288">FMN</keyword>
<accession>A0A1Q8STL9</accession>
<dbReference type="SUPFAM" id="SSF52218">
    <property type="entry name" value="Flavoproteins"/>
    <property type="match status" value="1"/>
</dbReference>
<name>A0A1Q8STL9_9GAMM</name>
<evidence type="ECO:0000313" key="8">
    <source>
        <dbReference type="EMBL" id="OLO04738.1"/>
    </source>
</evidence>
<dbReference type="GO" id="GO:0016655">
    <property type="term" value="F:oxidoreductase activity, acting on NAD(P)H, quinone or similar compound as acceptor"/>
    <property type="evidence" value="ECO:0007669"/>
    <property type="project" value="InterPro"/>
</dbReference>
<dbReference type="InterPro" id="IPR029039">
    <property type="entry name" value="Flavoprotein-like_sf"/>
</dbReference>
<comment type="catalytic activity">
    <reaction evidence="6">
        <text>2 a quinone + NADH + H(+) = 2 a 1,4-benzosemiquinone + NAD(+)</text>
        <dbReference type="Rhea" id="RHEA:65952"/>
        <dbReference type="ChEBI" id="CHEBI:15378"/>
        <dbReference type="ChEBI" id="CHEBI:57540"/>
        <dbReference type="ChEBI" id="CHEBI:57945"/>
        <dbReference type="ChEBI" id="CHEBI:132124"/>
        <dbReference type="ChEBI" id="CHEBI:134225"/>
    </reaction>
</comment>
<dbReference type="PANTHER" id="PTHR43741">
    <property type="entry name" value="FMN-DEPENDENT NADH-AZOREDUCTASE 1"/>
    <property type="match status" value="1"/>
</dbReference>
<organism evidence="8 9">
    <name type="scientific">Salinicola socius</name>
    <dbReference type="NCBI Taxonomy" id="404433"/>
    <lineage>
        <taxon>Bacteria</taxon>
        <taxon>Pseudomonadati</taxon>
        <taxon>Pseudomonadota</taxon>
        <taxon>Gammaproteobacteria</taxon>
        <taxon>Oceanospirillales</taxon>
        <taxon>Halomonadaceae</taxon>
        <taxon>Salinicola</taxon>
    </lineage>
</organism>
<dbReference type="GO" id="GO:0009055">
    <property type="term" value="F:electron transfer activity"/>
    <property type="evidence" value="ECO:0007669"/>
    <property type="project" value="UniProtKB-UniRule"/>
</dbReference>
<dbReference type="InterPro" id="IPR003680">
    <property type="entry name" value="Flavodoxin_fold"/>
</dbReference>
<evidence type="ECO:0000256" key="3">
    <source>
        <dbReference type="ARBA" id="ARBA00023002"/>
    </source>
</evidence>
<comment type="function">
    <text evidence="6">Quinone reductase that provides resistance to thiol-specific stress caused by electrophilic quinones.</text>
</comment>
<dbReference type="Proteomes" id="UP000186878">
    <property type="component" value="Unassembled WGS sequence"/>
</dbReference>
<dbReference type="InterPro" id="IPR050104">
    <property type="entry name" value="FMN-dep_NADH:Q_OxRdtase_AzoR1"/>
</dbReference>
<evidence type="ECO:0000256" key="6">
    <source>
        <dbReference type="HAMAP-Rule" id="MF_01216"/>
    </source>
</evidence>
<evidence type="ECO:0000256" key="1">
    <source>
        <dbReference type="ARBA" id="ARBA00022630"/>
    </source>
</evidence>
<comment type="caution">
    <text evidence="6">Lacks conserved residue(s) required for the propagation of feature annotation.</text>
</comment>
<evidence type="ECO:0000313" key="9">
    <source>
        <dbReference type="Proteomes" id="UP000186878"/>
    </source>
</evidence>
<comment type="catalytic activity">
    <reaction evidence="5">
        <text>N,N-dimethyl-1,4-phenylenediamine + anthranilate + 2 NAD(+) = 2-(4-dimethylaminophenyl)diazenylbenzoate + 2 NADH + 2 H(+)</text>
        <dbReference type="Rhea" id="RHEA:55872"/>
        <dbReference type="ChEBI" id="CHEBI:15378"/>
        <dbReference type="ChEBI" id="CHEBI:15783"/>
        <dbReference type="ChEBI" id="CHEBI:16567"/>
        <dbReference type="ChEBI" id="CHEBI:57540"/>
        <dbReference type="ChEBI" id="CHEBI:57945"/>
        <dbReference type="ChEBI" id="CHEBI:71579"/>
        <dbReference type="EC" id="1.7.1.17"/>
    </reaction>
    <physiologicalReaction direction="right-to-left" evidence="5">
        <dbReference type="Rhea" id="RHEA:55874"/>
    </physiologicalReaction>
</comment>
<keyword evidence="4 6" id="KW-0520">NAD</keyword>
<dbReference type="EC" id="1.7.1.17" evidence="6"/>
<dbReference type="EC" id="1.6.5.-" evidence="6"/>
<comment type="subunit">
    <text evidence="6">Homodimer.</text>
</comment>
<comment type="function">
    <text evidence="6">Also exhibits azoreductase activity. Catalyzes the reductive cleavage of the azo bond in aromatic azo compounds to the corresponding amines.</text>
</comment>
<dbReference type="HAMAP" id="MF_01216">
    <property type="entry name" value="Azoreductase_type1"/>
    <property type="match status" value="1"/>
</dbReference>
<evidence type="ECO:0000256" key="4">
    <source>
        <dbReference type="ARBA" id="ARBA00023027"/>
    </source>
</evidence>
<dbReference type="GO" id="GO:0016652">
    <property type="term" value="F:oxidoreductase activity, acting on NAD(P)H as acceptor"/>
    <property type="evidence" value="ECO:0007669"/>
    <property type="project" value="UniProtKB-UniRule"/>
</dbReference>
<keyword evidence="3 6" id="KW-0560">Oxidoreductase</keyword>
<reference evidence="8 9" key="1">
    <citation type="submission" date="2016-12" db="EMBL/GenBank/DDBJ databases">
        <title>Draft genome sequences of strains Salinicola socius SMB35, Salinicola sp. MH3R3-1 and Chromohalobacter sp. SMB17 from the Verkhnekamsk potash mining region of Russia.</title>
        <authorList>
            <person name="Mavrodi D.V."/>
            <person name="Olsson B.E."/>
            <person name="Korsakova E.S."/>
            <person name="Pyankova A."/>
            <person name="Mavrodi O.V."/>
            <person name="Plotnikova E.G."/>
        </authorList>
    </citation>
    <scope>NUCLEOTIDE SEQUENCE [LARGE SCALE GENOMIC DNA]</scope>
    <source>
        <strain evidence="8 9">SMB35</strain>
    </source>
</reference>
<sequence>MTQRILLITSSLFGEGGQSRALAESFKAALAGHDVELTERDVVEQALPHLTGAEMTSWMTDPAERSAEQTELARHSDALLAEIEANDVLVLAVPLYNLGIPSQLKAWFDRILRAGKTFQYTANGPVGLLEGKSGLILAARGGMYAGSDMDSQTPHLKHMLGLIGIKEVHTIYAEGLNMGDERKQQSLKEARQAIAQYVESRF</sequence>
<dbReference type="AlphaFoldDB" id="A0A1Q8STL9"/>
<comment type="caution">
    <text evidence="8">The sequence shown here is derived from an EMBL/GenBank/DDBJ whole genome shotgun (WGS) entry which is preliminary data.</text>
</comment>
<feature type="binding site" evidence="6">
    <location>
        <position position="11"/>
    </location>
    <ligand>
        <name>FMN</name>
        <dbReference type="ChEBI" id="CHEBI:58210"/>
    </ligand>
</feature>
<dbReference type="Gene3D" id="3.40.50.360">
    <property type="match status" value="1"/>
</dbReference>
<keyword evidence="9" id="KW-1185">Reference proteome</keyword>
<evidence type="ECO:0000259" key="7">
    <source>
        <dbReference type="Pfam" id="PF02525"/>
    </source>
</evidence>
<comment type="cofactor">
    <cofactor evidence="6">
        <name>FMN</name>
        <dbReference type="ChEBI" id="CHEBI:58210"/>
    </cofactor>
    <text evidence="6">Binds 1 FMN per subunit.</text>
</comment>
<evidence type="ECO:0000256" key="5">
    <source>
        <dbReference type="ARBA" id="ARBA00048542"/>
    </source>
</evidence>
<comment type="similarity">
    <text evidence="6">Belongs to the azoreductase type 1 family.</text>
</comment>
<dbReference type="PANTHER" id="PTHR43741:SF2">
    <property type="entry name" value="FMN-DEPENDENT NADH:QUINONE OXIDOREDUCTASE"/>
    <property type="match status" value="1"/>
</dbReference>
<keyword evidence="1 6" id="KW-0285">Flavoprotein</keyword>
<gene>
    <name evidence="6" type="primary">azoR</name>
    <name evidence="8" type="ORF">BTW07_08050</name>
</gene>
<dbReference type="EMBL" id="MSDO01000009">
    <property type="protein sequence ID" value="OLO04738.1"/>
    <property type="molecule type" value="Genomic_DNA"/>
</dbReference>
<dbReference type="OrthoDB" id="9787136at2"/>
<dbReference type="InterPro" id="IPR023048">
    <property type="entry name" value="NADH:quinone_OxRdtase_FMN_depd"/>
</dbReference>
<feature type="domain" description="Flavodoxin-like fold" evidence="7">
    <location>
        <begin position="4"/>
        <end position="197"/>
    </location>
</feature>
<dbReference type="STRING" id="404433.BTW07_08050"/>